<sequence>MVQKIVKKHRLQERTTIQDDLAYWLSKTPEERVATVDYLRAQYYGNATRLQRVARVIQRPPR</sequence>
<dbReference type="Proteomes" id="UP000050360">
    <property type="component" value="Unassembled WGS sequence"/>
</dbReference>
<reference evidence="1 2" key="1">
    <citation type="submission" date="2015-09" db="EMBL/GenBank/DDBJ databases">
        <title>A metagenomics-based metabolic model of nitrate-dependent anaerobic oxidation of methane by Methanoperedens-like archaea.</title>
        <authorList>
            <person name="Arshad A."/>
            <person name="Speth D.R."/>
            <person name="De Graaf R.M."/>
            <person name="Op Den Camp H.J."/>
            <person name="Jetten M.S."/>
            <person name="Welte C.U."/>
        </authorList>
    </citation>
    <scope>NUCLEOTIDE SEQUENCE [LARGE SCALE GENOMIC DNA]</scope>
</reference>
<protein>
    <submittedName>
        <fullName evidence="1">Uncharacterized protein</fullName>
    </submittedName>
</protein>
<proteinExistence type="predicted"/>
<evidence type="ECO:0000313" key="2">
    <source>
        <dbReference type="Proteomes" id="UP000050360"/>
    </source>
</evidence>
<accession>A0A0P8AEG7</accession>
<gene>
    <name evidence="1" type="ORF">MPEBLZ_00003</name>
</gene>
<comment type="caution">
    <text evidence="1">The sequence shown here is derived from an EMBL/GenBank/DDBJ whole genome shotgun (WGS) entry which is preliminary data.</text>
</comment>
<evidence type="ECO:0000313" key="1">
    <source>
        <dbReference type="EMBL" id="KPQ45405.1"/>
    </source>
</evidence>
<dbReference type="AlphaFoldDB" id="A0A0P8AEG7"/>
<dbReference type="EMBL" id="LKCM01000002">
    <property type="protein sequence ID" value="KPQ45405.1"/>
    <property type="molecule type" value="Genomic_DNA"/>
</dbReference>
<organism evidence="1 2">
    <name type="scientific">Candidatus Methanoperedens nitratireducens</name>
    <dbReference type="NCBI Taxonomy" id="1392998"/>
    <lineage>
        <taxon>Archaea</taxon>
        <taxon>Methanobacteriati</taxon>
        <taxon>Methanobacteriota</taxon>
        <taxon>Stenosarchaea group</taxon>
        <taxon>Methanomicrobia</taxon>
        <taxon>Methanosarcinales</taxon>
        <taxon>ANME-2 cluster</taxon>
        <taxon>Candidatus Methanoperedentaceae</taxon>
        <taxon>Candidatus Methanoperedens</taxon>
    </lineage>
</organism>
<name>A0A0P8AEG7_9EURY</name>